<feature type="domain" description="CRAL-TRIO" evidence="1">
    <location>
        <begin position="83"/>
        <end position="240"/>
    </location>
</feature>
<dbReference type="SMART" id="SM01100">
    <property type="entry name" value="CRAL_TRIO_N"/>
    <property type="match status" value="1"/>
</dbReference>
<reference evidence="2" key="3">
    <citation type="submission" date="2020-12" db="UniProtKB">
        <authorList>
            <consortium name="EnsemblPlants"/>
        </authorList>
    </citation>
    <scope>IDENTIFICATION</scope>
</reference>
<dbReference type="Gramene" id="Pp3c17_490V3.3">
    <property type="protein sequence ID" value="Pp3c17_490V3.3"/>
    <property type="gene ID" value="Pp3c17_490"/>
</dbReference>
<evidence type="ECO:0000313" key="2">
    <source>
        <dbReference type="EnsemblPlants" id="Pp3c17_490V3.2"/>
    </source>
</evidence>
<dbReference type="Gene3D" id="3.40.525.10">
    <property type="entry name" value="CRAL-TRIO lipid binding domain"/>
    <property type="match status" value="1"/>
</dbReference>
<dbReference type="InterPro" id="IPR036865">
    <property type="entry name" value="CRAL-TRIO_dom_sf"/>
</dbReference>
<evidence type="ECO:0000259" key="1">
    <source>
        <dbReference type="PROSITE" id="PS50191"/>
    </source>
</evidence>
<dbReference type="AlphaFoldDB" id="A0A7I4BEV1"/>
<dbReference type="EnsemblPlants" id="Pp3c17_490V3.3">
    <property type="protein sequence ID" value="Pp3c17_490V3.3"/>
    <property type="gene ID" value="Pp3c17_490"/>
</dbReference>
<evidence type="ECO:0000313" key="3">
    <source>
        <dbReference type="Proteomes" id="UP000006727"/>
    </source>
</evidence>
<dbReference type="KEGG" id="ppp:112294247"/>
<keyword evidence="3" id="KW-1185">Reference proteome</keyword>
<dbReference type="Pfam" id="PF00650">
    <property type="entry name" value="CRAL_TRIO"/>
    <property type="match status" value="1"/>
</dbReference>
<dbReference type="PANTHER" id="PTHR46226">
    <property type="entry name" value="CRAL-TRIO DOMAIN-CONTAINING PROTEIN"/>
    <property type="match status" value="1"/>
</dbReference>
<dbReference type="SMART" id="SM00516">
    <property type="entry name" value="SEC14"/>
    <property type="match status" value="1"/>
</dbReference>
<dbReference type="SUPFAM" id="SSF46938">
    <property type="entry name" value="CRAL/TRIO N-terminal domain"/>
    <property type="match status" value="1"/>
</dbReference>
<dbReference type="Pfam" id="PF03765">
    <property type="entry name" value="CRAL_TRIO_N"/>
    <property type="match status" value="1"/>
</dbReference>
<gene>
    <name evidence="2" type="primary">LOC112294247</name>
</gene>
<dbReference type="CDD" id="cd00170">
    <property type="entry name" value="SEC14"/>
    <property type="match status" value="1"/>
</dbReference>
<accession>A0A7I4BEV1</accession>
<dbReference type="EMBL" id="ABEU02000017">
    <property type="status" value="NOT_ANNOTATED_CDS"/>
    <property type="molecule type" value="Genomic_DNA"/>
</dbReference>
<dbReference type="EnsemblPlants" id="Pp3c17_490V3.2">
    <property type="protein sequence ID" value="Pp3c17_490V3.2"/>
    <property type="gene ID" value="Pp3c17_490"/>
</dbReference>
<reference evidence="2 3" key="1">
    <citation type="journal article" date="2008" name="Science">
        <title>The Physcomitrella genome reveals evolutionary insights into the conquest of land by plants.</title>
        <authorList>
            <person name="Rensing S."/>
            <person name="Lang D."/>
            <person name="Zimmer A."/>
            <person name="Terry A."/>
            <person name="Salamov A."/>
            <person name="Shapiro H."/>
            <person name="Nishiyama T."/>
            <person name="Perroud P.-F."/>
            <person name="Lindquist E."/>
            <person name="Kamisugi Y."/>
            <person name="Tanahashi T."/>
            <person name="Sakakibara K."/>
            <person name="Fujita T."/>
            <person name="Oishi K."/>
            <person name="Shin-I T."/>
            <person name="Kuroki Y."/>
            <person name="Toyoda A."/>
            <person name="Suzuki Y."/>
            <person name="Hashimoto A."/>
            <person name="Yamaguchi K."/>
            <person name="Sugano A."/>
            <person name="Kohara Y."/>
            <person name="Fujiyama A."/>
            <person name="Anterola A."/>
            <person name="Aoki S."/>
            <person name="Ashton N."/>
            <person name="Barbazuk W.B."/>
            <person name="Barker E."/>
            <person name="Bennetzen J."/>
            <person name="Bezanilla M."/>
            <person name="Blankenship R."/>
            <person name="Cho S.H."/>
            <person name="Dutcher S."/>
            <person name="Estelle M."/>
            <person name="Fawcett J.A."/>
            <person name="Gundlach H."/>
            <person name="Hanada K."/>
            <person name="Heyl A."/>
            <person name="Hicks K.A."/>
            <person name="Hugh J."/>
            <person name="Lohr M."/>
            <person name="Mayer K."/>
            <person name="Melkozernov A."/>
            <person name="Murata T."/>
            <person name="Nelson D."/>
            <person name="Pils B."/>
            <person name="Prigge M."/>
            <person name="Reiss B."/>
            <person name="Renner T."/>
            <person name="Rombauts S."/>
            <person name="Rushton P."/>
            <person name="Sanderfoot A."/>
            <person name="Schween G."/>
            <person name="Shiu S.-H."/>
            <person name="Stueber K."/>
            <person name="Theodoulou F.L."/>
            <person name="Tu H."/>
            <person name="Van de Peer Y."/>
            <person name="Verrier P.J."/>
            <person name="Waters E."/>
            <person name="Wood A."/>
            <person name="Yang L."/>
            <person name="Cove D."/>
            <person name="Cuming A."/>
            <person name="Hasebe M."/>
            <person name="Lucas S."/>
            <person name="Mishler D.B."/>
            <person name="Reski R."/>
            <person name="Grigoriev I."/>
            <person name="Quatrano R.S."/>
            <person name="Boore J.L."/>
        </authorList>
    </citation>
    <scope>NUCLEOTIDE SEQUENCE [LARGE SCALE GENOMIC DNA]</scope>
    <source>
        <strain evidence="2 3">cv. Gransden 2004</strain>
    </source>
</reference>
<dbReference type="SUPFAM" id="SSF52087">
    <property type="entry name" value="CRAL/TRIO domain"/>
    <property type="match status" value="1"/>
</dbReference>
<dbReference type="InterPro" id="IPR011074">
    <property type="entry name" value="CRAL/TRIO_N_dom"/>
</dbReference>
<name>A0A7I4BEV1_PHYPA</name>
<dbReference type="InterPro" id="IPR036273">
    <property type="entry name" value="CRAL/TRIO_N_dom_sf"/>
</dbReference>
<reference evidence="2 3" key="2">
    <citation type="journal article" date="2018" name="Plant J.">
        <title>The Physcomitrella patens chromosome-scale assembly reveals moss genome structure and evolution.</title>
        <authorList>
            <person name="Lang D."/>
            <person name="Ullrich K.K."/>
            <person name="Murat F."/>
            <person name="Fuchs J."/>
            <person name="Jenkins J."/>
            <person name="Haas F.B."/>
            <person name="Piednoel M."/>
            <person name="Gundlach H."/>
            <person name="Van Bel M."/>
            <person name="Meyberg R."/>
            <person name="Vives C."/>
            <person name="Morata J."/>
            <person name="Symeonidi A."/>
            <person name="Hiss M."/>
            <person name="Muchero W."/>
            <person name="Kamisugi Y."/>
            <person name="Saleh O."/>
            <person name="Blanc G."/>
            <person name="Decker E.L."/>
            <person name="van Gessel N."/>
            <person name="Grimwood J."/>
            <person name="Hayes R.D."/>
            <person name="Graham S.W."/>
            <person name="Gunter L.E."/>
            <person name="McDaniel S.F."/>
            <person name="Hoernstein S.N.W."/>
            <person name="Larsson A."/>
            <person name="Li F.W."/>
            <person name="Perroud P.F."/>
            <person name="Phillips J."/>
            <person name="Ranjan P."/>
            <person name="Rokshar D.S."/>
            <person name="Rothfels C.J."/>
            <person name="Schneider L."/>
            <person name="Shu S."/>
            <person name="Stevenson D.W."/>
            <person name="Thummler F."/>
            <person name="Tillich M."/>
            <person name="Villarreal Aguilar J.C."/>
            <person name="Widiez T."/>
            <person name="Wong G.K."/>
            <person name="Wymore A."/>
            <person name="Zhang Y."/>
            <person name="Zimmer A.D."/>
            <person name="Quatrano R.S."/>
            <person name="Mayer K.F.X."/>
            <person name="Goodstein D."/>
            <person name="Casacuberta J.M."/>
            <person name="Vandepoele K."/>
            <person name="Reski R."/>
            <person name="Cuming A.C."/>
            <person name="Tuskan G.A."/>
            <person name="Maumus F."/>
            <person name="Salse J."/>
            <person name="Schmutz J."/>
            <person name="Rensing S.A."/>
        </authorList>
    </citation>
    <scope>NUCLEOTIDE SEQUENCE [LARGE SCALE GENOMIC DNA]</scope>
    <source>
        <strain evidence="2 3">cv. Gransden 2004</strain>
    </source>
</reference>
<dbReference type="PANTHER" id="PTHR46226:SF6">
    <property type="entry name" value="SEC14P-LIKE PHOSPHATIDYLINOSITOL TRANSFER FAMILY PROTEIN"/>
    <property type="match status" value="1"/>
</dbReference>
<dbReference type="Gramene" id="Pp3c17_490V3.2">
    <property type="protein sequence ID" value="Pp3c17_490V3.2"/>
    <property type="gene ID" value="Pp3c17_490"/>
</dbReference>
<organism evidence="2 3">
    <name type="scientific">Physcomitrium patens</name>
    <name type="common">Spreading-leaved earth moss</name>
    <name type="synonym">Physcomitrella patens</name>
    <dbReference type="NCBI Taxonomy" id="3218"/>
    <lineage>
        <taxon>Eukaryota</taxon>
        <taxon>Viridiplantae</taxon>
        <taxon>Streptophyta</taxon>
        <taxon>Embryophyta</taxon>
        <taxon>Bryophyta</taxon>
        <taxon>Bryophytina</taxon>
        <taxon>Bryopsida</taxon>
        <taxon>Funariidae</taxon>
        <taxon>Funariales</taxon>
        <taxon>Funariaceae</taxon>
        <taxon>Physcomitrium</taxon>
    </lineage>
</organism>
<protein>
    <recommendedName>
        <fullName evidence="1">CRAL-TRIO domain-containing protein</fullName>
    </recommendedName>
</protein>
<sequence>MSRSRTETIVRELQDVVDALGEPLRQSFQNMHGGYPEATLERFLRARDGDATKASKMIVDCLNWRVKNRIDNILAEPILPKEKFDAIRQTQLIGFCGFCKQGRPVFAIGVGNSTFDQASVDKYVQSHIQINEYRDRIILTEISTNKGRYVGTCLKILDMTSLSLSAISRLKTSTAIATIDDLNYPEKTDTYYIVNAPHVFSTCWKAVKPMLHERTKRKVQVLRGNGQEELLQVMDFETLPPFCKPGISSSNESDIFSPDHQFHVKLYNHIQQMALSTDRVLNGLSSEGSLNIEVPTSAEQSQHSDECEVVHGIGSVLPTLQASPNDSYQHQRDTLTSNIAGLQGKSSCLWLVLVLVAVYFMRGLW</sequence>
<dbReference type="OrthoDB" id="1434354at2759"/>
<dbReference type="InterPro" id="IPR001251">
    <property type="entry name" value="CRAL-TRIO_dom"/>
</dbReference>
<dbReference type="Proteomes" id="UP000006727">
    <property type="component" value="Chromosome 17"/>
</dbReference>
<proteinExistence type="predicted"/>
<dbReference type="RefSeq" id="XP_024400290.1">
    <property type="nucleotide sequence ID" value="XM_024544522.2"/>
</dbReference>
<dbReference type="PROSITE" id="PS50191">
    <property type="entry name" value="CRAL_TRIO"/>
    <property type="match status" value="1"/>
</dbReference>
<dbReference type="GeneID" id="112294247"/>